<evidence type="ECO:0000313" key="1">
    <source>
        <dbReference type="EMBL" id="PLR20383.1"/>
    </source>
</evidence>
<reference evidence="2" key="1">
    <citation type="submission" date="2017-12" db="EMBL/GenBank/DDBJ databases">
        <title>The genome sequence of Pantoea sp. 596.</title>
        <authorList>
            <person name="Gao J."/>
            <person name="Mao X."/>
            <person name="Sun J."/>
        </authorList>
    </citation>
    <scope>NUCLEOTIDE SEQUENCE [LARGE SCALE GENOMIC DNA]</scope>
    <source>
        <strain evidence="2">596</strain>
    </source>
</reference>
<dbReference type="EMBL" id="PJRT01000032">
    <property type="protein sequence ID" value="PLR20383.1"/>
    <property type="molecule type" value="Genomic_DNA"/>
</dbReference>
<keyword evidence="2" id="KW-1185">Reference proteome</keyword>
<organism evidence="1 2">
    <name type="scientific">Pantoea endophytica</name>
    <dbReference type="NCBI Taxonomy" id="92488"/>
    <lineage>
        <taxon>Bacteria</taxon>
        <taxon>Pseudomonadati</taxon>
        <taxon>Pseudomonadota</taxon>
        <taxon>Gammaproteobacteria</taxon>
        <taxon>Enterobacterales</taxon>
        <taxon>Erwiniaceae</taxon>
        <taxon>Pantoea</taxon>
    </lineage>
</organism>
<gene>
    <name evidence="1" type="ORF">PZBJ_20230</name>
</gene>
<dbReference type="RefSeq" id="WP_101763981.1">
    <property type="nucleotide sequence ID" value="NZ_PJRT01000032.1"/>
</dbReference>
<accession>A0ABX4SMT8</accession>
<comment type="caution">
    <text evidence="1">The sequence shown here is derived from an EMBL/GenBank/DDBJ whole genome shotgun (WGS) entry which is preliminary data.</text>
</comment>
<name>A0ABX4SMT8_9GAMM</name>
<protein>
    <submittedName>
        <fullName evidence="1">Uncharacterized protein</fullName>
    </submittedName>
</protein>
<evidence type="ECO:0000313" key="2">
    <source>
        <dbReference type="Proteomes" id="UP000234296"/>
    </source>
</evidence>
<proteinExistence type="predicted"/>
<sequence length="137" mass="15855">MPKKPKPDQVNKLSAGDLFETVYPFRMVTNEYENWERKVVTEEKWIGGCHKFYEPSDCGYGETTFYRADGEGKRVLEVLSVADMPGNWQRRVIYCCHLIQPDGVTRKGRKAHTVTEGRFVEMTKGYFAEYEVESIDG</sequence>
<dbReference type="Proteomes" id="UP000234296">
    <property type="component" value="Unassembled WGS sequence"/>
</dbReference>